<gene>
    <name evidence="5" type="ORF">JOF47_000418</name>
</gene>
<dbReference type="InterPro" id="IPR001647">
    <property type="entry name" value="HTH_TetR"/>
</dbReference>
<dbReference type="Proteomes" id="UP001296993">
    <property type="component" value="Unassembled WGS sequence"/>
</dbReference>
<name>A0ABS4X8W0_9MICC</name>
<dbReference type="Gene3D" id="1.10.357.10">
    <property type="entry name" value="Tetracycline Repressor, domain 2"/>
    <property type="match status" value="1"/>
</dbReference>
<dbReference type="EMBL" id="JAGIOF010000001">
    <property type="protein sequence ID" value="MBP2384907.1"/>
    <property type="molecule type" value="Genomic_DNA"/>
</dbReference>
<sequence length="218" mass="24446">MNESAITPIGEAATPPTRSARMQRTRLAITVCSRELTAEHGFSGFTIEELCSRVGISRRTFFNYFATKLDAVFGHVEDGLSAETLARFMDARPAGTVGISPTLFADLVELVLTQLRRDEAEILSAHGFFEAVHREPELLAKMVEVGPERMKEFMALVARREGVALDHPGLVMLVHNIQFATHQAVQRYVVSSRETSLEEEFLSLMRHAQELFAQPMRR</sequence>
<evidence type="ECO:0000313" key="5">
    <source>
        <dbReference type="EMBL" id="MBP2384907.1"/>
    </source>
</evidence>
<dbReference type="SUPFAM" id="SSF46689">
    <property type="entry name" value="Homeodomain-like"/>
    <property type="match status" value="1"/>
</dbReference>
<accession>A0ABS4X8W0</accession>
<comment type="caution">
    <text evidence="5">The sequence shown here is derived from an EMBL/GenBank/DDBJ whole genome shotgun (WGS) entry which is preliminary data.</text>
</comment>
<evidence type="ECO:0000256" key="3">
    <source>
        <dbReference type="SAM" id="MobiDB-lite"/>
    </source>
</evidence>
<evidence type="ECO:0000313" key="6">
    <source>
        <dbReference type="Proteomes" id="UP001296993"/>
    </source>
</evidence>
<keyword evidence="1 2" id="KW-0238">DNA-binding</keyword>
<feature type="domain" description="HTH tetR-type" evidence="4">
    <location>
        <begin position="23"/>
        <end position="83"/>
    </location>
</feature>
<protein>
    <submittedName>
        <fullName evidence="5">AcrR family transcriptional regulator</fullName>
    </submittedName>
</protein>
<reference evidence="5 6" key="1">
    <citation type="submission" date="2021-03" db="EMBL/GenBank/DDBJ databases">
        <title>Sequencing the genomes of 1000 actinobacteria strains.</title>
        <authorList>
            <person name="Klenk H.-P."/>
        </authorList>
    </citation>
    <scope>NUCLEOTIDE SEQUENCE [LARGE SCALE GENOMIC DNA]</scope>
    <source>
        <strain evidence="5 6">DSM 15797</strain>
    </source>
</reference>
<organism evidence="5 6">
    <name type="scientific">Paeniglutamicibacter kerguelensis</name>
    <dbReference type="NCBI Taxonomy" id="254788"/>
    <lineage>
        <taxon>Bacteria</taxon>
        <taxon>Bacillati</taxon>
        <taxon>Actinomycetota</taxon>
        <taxon>Actinomycetes</taxon>
        <taxon>Micrococcales</taxon>
        <taxon>Micrococcaceae</taxon>
        <taxon>Paeniglutamicibacter</taxon>
    </lineage>
</organism>
<feature type="region of interest" description="Disordered" evidence="3">
    <location>
        <begin position="1"/>
        <end position="20"/>
    </location>
</feature>
<dbReference type="PROSITE" id="PS50977">
    <property type="entry name" value="HTH_TETR_2"/>
    <property type="match status" value="1"/>
</dbReference>
<keyword evidence="6" id="KW-1185">Reference proteome</keyword>
<proteinExistence type="predicted"/>
<dbReference type="Pfam" id="PF00440">
    <property type="entry name" value="TetR_N"/>
    <property type="match status" value="1"/>
</dbReference>
<evidence type="ECO:0000256" key="2">
    <source>
        <dbReference type="PROSITE-ProRule" id="PRU00335"/>
    </source>
</evidence>
<feature type="DNA-binding region" description="H-T-H motif" evidence="2">
    <location>
        <begin position="46"/>
        <end position="65"/>
    </location>
</feature>
<dbReference type="InterPro" id="IPR009057">
    <property type="entry name" value="Homeodomain-like_sf"/>
</dbReference>
<evidence type="ECO:0000256" key="1">
    <source>
        <dbReference type="ARBA" id="ARBA00023125"/>
    </source>
</evidence>
<evidence type="ECO:0000259" key="4">
    <source>
        <dbReference type="PROSITE" id="PS50977"/>
    </source>
</evidence>